<dbReference type="AlphaFoldDB" id="A0A397RQP7"/>
<gene>
    <name evidence="2" type="ORF">EI71_01457</name>
</gene>
<sequence length="319" mass="36984">MKKKLIYAVSLPIVALSLASCSGTDYMSHDFDVVIPEKDSKATNEYDLSNQEDYDASYGLVYGQALNAYNNFSSKYSSTIFTEKEYNYDNDTLLSGKDTKRIIDFTNNSVYCYGYYYEMENGEVSSYSKVESKSFVIDENTYTTSTEITLNNYRFGTRKHPSKASGNVKIVTTHKEDIEVYRKNHMDTTYFYYLNSSFVSHKGTLSSNEDFSYVYHVDTNGDFTYTTIGENGLWTYFSLEEYKDFGQGYTEKYTRNEKMEYFENSILENKYDTKDYIEYDESILFQPSGAGNTFFKGSYSLTTLLGESQEFRSWFTITE</sequence>
<dbReference type="InParanoid" id="A0A397RQP7"/>
<evidence type="ECO:0000313" key="3">
    <source>
        <dbReference type="Proteomes" id="UP000266506"/>
    </source>
</evidence>
<keyword evidence="3" id="KW-1185">Reference proteome</keyword>
<organism evidence="2 3">
    <name type="scientific">Anaeroplasma bactoclasticum</name>
    <dbReference type="NCBI Taxonomy" id="2088"/>
    <lineage>
        <taxon>Bacteria</taxon>
        <taxon>Bacillati</taxon>
        <taxon>Mycoplasmatota</taxon>
        <taxon>Mollicutes</taxon>
        <taxon>Anaeroplasmatales</taxon>
        <taxon>Anaeroplasmataceae</taxon>
        <taxon>Anaeroplasma</taxon>
    </lineage>
</organism>
<name>A0A397RQP7_9MOLU</name>
<dbReference type="EMBL" id="QXEV01000018">
    <property type="protein sequence ID" value="RIA75492.1"/>
    <property type="molecule type" value="Genomic_DNA"/>
</dbReference>
<reference evidence="2 3" key="1">
    <citation type="submission" date="2018-08" db="EMBL/GenBank/DDBJ databases">
        <title>Genomic Encyclopedia of Archaeal and Bacterial Type Strains, Phase II (KMG-II): from individual species to whole genera.</title>
        <authorList>
            <person name="Goeker M."/>
        </authorList>
    </citation>
    <scope>NUCLEOTIDE SEQUENCE [LARGE SCALE GENOMIC DNA]</scope>
    <source>
        <strain evidence="2 3">ATCC 27112</strain>
    </source>
</reference>
<comment type="caution">
    <text evidence="2">The sequence shown here is derived from an EMBL/GenBank/DDBJ whole genome shotgun (WGS) entry which is preliminary data.</text>
</comment>
<dbReference type="RefSeq" id="WP_119016580.1">
    <property type="nucleotide sequence ID" value="NZ_QXEV01000018.1"/>
</dbReference>
<dbReference type="PROSITE" id="PS51257">
    <property type="entry name" value="PROKAR_LIPOPROTEIN"/>
    <property type="match status" value="1"/>
</dbReference>
<evidence type="ECO:0000256" key="1">
    <source>
        <dbReference type="SAM" id="SignalP"/>
    </source>
</evidence>
<accession>A0A397RQP7</accession>
<dbReference type="Proteomes" id="UP000266506">
    <property type="component" value="Unassembled WGS sequence"/>
</dbReference>
<feature type="chain" id="PRO_5017399466" description="DUF4595 domain-containing protein" evidence="1">
    <location>
        <begin position="20"/>
        <end position="319"/>
    </location>
</feature>
<keyword evidence="1" id="KW-0732">Signal</keyword>
<feature type="signal peptide" evidence="1">
    <location>
        <begin position="1"/>
        <end position="19"/>
    </location>
</feature>
<protein>
    <recommendedName>
        <fullName evidence="4">DUF4595 domain-containing protein</fullName>
    </recommendedName>
</protein>
<evidence type="ECO:0008006" key="4">
    <source>
        <dbReference type="Google" id="ProtNLM"/>
    </source>
</evidence>
<evidence type="ECO:0000313" key="2">
    <source>
        <dbReference type="EMBL" id="RIA75492.1"/>
    </source>
</evidence>
<proteinExistence type="predicted"/>